<dbReference type="GO" id="GO:0016651">
    <property type="term" value="F:oxidoreductase activity, acting on NAD(P)H"/>
    <property type="evidence" value="ECO:0007669"/>
    <property type="project" value="TreeGrafter"/>
</dbReference>
<organism evidence="7 8">
    <name type="scientific">Aurantimonas endophytica</name>
    <dbReference type="NCBI Taxonomy" id="1522175"/>
    <lineage>
        <taxon>Bacteria</taxon>
        <taxon>Pseudomonadati</taxon>
        <taxon>Pseudomonadota</taxon>
        <taxon>Alphaproteobacteria</taxon>
        <taxon>Hyphomicrobiales</taxon>
        <taxon>Aurantimonadaceae</taxon>
        <taxon>Aurantimonas</taxon>
    </lineage>
</organism>
<evidence type="ECO:0000256" key="2">
    <source>
        <dbReference type="ARBA" id="ARBA00022630"/>
    </source>
</evidence>
<comment type="cofactor">
    <cofactor evidence="1">
        <name>FAD</name>
        <dbReference type="ChEBI" id="CHEBI:57692"/>
    </cofactor>
</comment>
<dbReference type="Pfam" id="PF14759">
    <property type="entry name" value="Reductase_C"/>
    <property type="match status" value="1"/>
</dbReference>
<dbReference type="PRINTS" id="PR00411">
    <property type="entry name" value="PNDRDTASEI"/>
</dbReference>
<evidence type="ECO:0000259" key="6">
    <source>
        <dbReference type="Pfam" id="PF14759"/>
    </source>
</evidence>
<name>A0A7W6MNH9_9HYPH</name>
<dbReference type="RefSeq" id="WP_183206441.1">
    <property type="nucleotide sequence ID" value="NZ_JAAAMM010000001.1"/>
</dbReference>
<sequence>MNTSSTSDAGVVIAGGGQAGLQVAASLRQLGFAAPVTIVAAEDRLPYQRPPLSKTYIKSDAGFDSLLIRPESFYVKNDIAVRTGEAVAAIDRRGSTVTLDTGEQLAYQHLVLATGAANRVLPVEGVTLPGVHGLRTAADAEALRAAVHAAERLVIVGGGFIGLEVAAAVRSLGKDVVLVEAADRLMGRTVSRPVSAFFLDQHRGMGTDIRLQTALAAVIGEERAEGVLLADGSTIAADIVLIAAGVVPEDRLAREAGLATDNGIVVDSFMTTADPQIFAIGDCAVFESPFTDRPVRLESVQNAVDQAKTVAGRIVGGDEPYRSVPWFWSDQGPFKLQVVGLTAGADHVELGRLGEEGRLIAYCFRGDRLLGIETVNRPGEHMLGRRILAQDLKIARAEAARDDFDLKAHVASLSER</sequence>
<dbReference type="SUPFAM" id="SSF51905">
    <property type="entry name" value="FAD/NAD(P)-binding domain"/>
    <property type="match status" value="2"/>
</dbReference>
<reference evidence="7 8" key="1">
    <citation type="submission" date="2020-08" db="EMBL/GenBank/DDBJ databases">
        <title>Genomic Encyclopedia of Type Strains, Phase IV (KMG-IV): sequencing the most valuable type-strain genomes for metagenomic binning, comparative biology and taxonomic classification.</title>
        <authorList>
            <person name="Goeker M."/>
        </authorList>
    </citation>
    <scope>NUCLEOTIDE SEQUENCE [LARGE SCALE GENOMIC DNA]</scope>
    <source>
        <strain evidence="7 8">DSM 103570</strain>
    </source>
</reference>
<evidence type="ECO:0000256" key="1">
    <source>
        <dbReference type="ARBA" id="ARBA00001974"/>
    </source>
</evidence>
<protein>
    <submittedName>
        <fullName evidence="7">3-phenylpropionate/trans-cinnamate dioxygenase ferredoxin reductase subunit</fullName>
        <ecNumber evidence="7">1.18.1.3</ecNumber>
    </submittedName>
</protein>
<keyword evidence="8" id="KW-1185">Reference proteome</keyword>
<dbReference type="AlphaFoldDB" id="A0A7W6MNH9"/>
<keyword evidence="2" id="KW-0285">Flavoprotein</keyword>
<evidence type="ECO:0000256" key="4">
    <source>
        <dbReference type="ARBA" id="ARBA00023002"/>
    </source>
</evidence>
<dbReference type="GO" id="GO:0008860">
    <property type="term" value="F:ferredoxin-NAD+ reductase activity"/>
    <property type="evidence" value="ECO:0007669"/>
    <property type="project" value="UniProtKB-EC"/>
</dbReference>
<comment type="caution">
    <text evidence="7">The sequence shown here is derived from an EMBL/GenBank/DDBJ whole genome shotgun (WGS) entry which is preliminary data.</text>
</comment>
<evidence type="ECO:0000259" key="5">
    <source>
        <dbReference type="Pfam" id="PF07992"/>
    </source>
</evidence>
<gene>
    <name evidence="7" type="ORF">GGR03_001027</name>
</gene>
<dbReference type="Pfam" id="PF07992">
    <property type="entry name" value="Pyr_redox_2"/>
    <property type="match status" value="1"/>
</dbReference>
<dbReference type="PANTHER" id="PTHR43557:SF2">
    <property type="entry name" value="RIESKE DOMAIN-CONTAINING PROTEIN-RELATED"/>
    <property type="match status" value="1"/>
</dbReference>
<feature type="domain" description="Reductase C-terminal" evidence="6">
    <location>
        <begin position="326"/>
        <end position="408"/>
    </location>
</feature>
<evidence type="ECO:0000256" key="3">
    <source>
        <dbReference type="ARBA" id="ARBA00022827"/>
    </source>
</evidence>
<dbReference type="InterPro" id="IPR023753">
    <property type="entry name" value="FAD/NAD-binding_dom"/>
</dbReference>
<evidence type="ECO:0000313" key="8">
    <source>
        <dbReference type="Proteomes" id="UP000588647"/>
    </source>
</evidence>
<keyword evidence="4 7" id="KW-0560">Oxidoreductase</keyword>
<dbReference type="Proteomes" id="UP000588647">
    <property type="component" value="Unassembled WGS sequence"/>
</dbReference>
<feature type="domain" description="FAD/NAD(P)-binding" evidence="5">
    <location>
        <begin position="11"/>
        <end position="307"/>
    </location>
</feature>
<proteinExistence type="predicted"/>
<dbReference type="GO" id="GO:0051213">
    <property type="term" value="F:dioxygenase activity"/>
    <property type="evidence" value="ECO:0007669"/>
    <property type="project" value="UniProtKB-KW"/>
</dbReference>
<dbReference type="PRINTS" id="PR00368">
    <property type="entry name" value="FADPNR"/>
</dbReference>
<dbReference type="EC" id="1.18.1.3" evidence="7"/>
<dbReference type="InterPro" id="IPR036188">
    <property type="entry name" value="FAD/NAD-bd_sf"/>
</dbReference>
<dbReference type="InterPro" id="IPR028202">
    <property type="entry name" value="Reductase_C"/>
</dbReference>
<dbReference type="SUPFAM" id="SSF55424">
    <property type="entry name" value="FAD/NAD-linked reductases, dimerisation (C-terminal) domain"/>
    <property type="match status" value="1"/>
</dbReference>
<evidence type="ECO:0000313" key="7">
    <source>
        <dbReference type="EMBL" id="MBB4001980.1"/>
    </source>
</evidence>
<accession>A0A7W6MNH9</accession>
<keyword evidence="7" id="KW-0223">Dioxygenase</keyword>
<dbReference type="InterPro" id="IPR050446">
    <property type="entry name" value="FAD-oxidoreductase/Apoptosis"/>
</dbReference>
<dbReference type="Gene3D" id="3.30.390.30">
    <property type="match status" value="1"/>
</dbReference>
<dbReference type="Gene3D" id="3.50.50.60">
    <property type="entry name" value="FAD/NAD(P)-binding domain"/>
    <property type="match status" value="2"/>
</dbReference>
<dbReference type="EMBL" id="JACIEM010000001">
    <property type="protein sequence ID" value="MBB4001980.1"/>
    <property type="molecule type" value="Genomic_DNA"/>
</dbReference>
<dbReference type="GO" id="GO:0005737">
    <property type="term" value="C:cytoplasm"/>
    <property type="evidence" value="ECO:0007669"/>
    <property type="project" value="TreeGrafter"/>
</dbReference>
<dbReference type="PANTHER" id="PTHR43557">
    <property type="entry name" value="APOPTOSIS-INDUCING FACTOR 1"/>
    <property type="match status" value="1"/>
</dbReference>
<dbReference type="InterPro" id="IPR016156">
    <property type="entry name" value="FAD/NAD-linked_Rdtase_dimer_sf"/>
</dbReference>
<keyword evidence="3" id="KW-0274">FAD</keyword>